<keyword evidence="1" id="KW-0472">Membrane</keyword>
<dbReference type="RefSeq" id="WP_066332779.1">
    <property type="nucleotide sequence ID" value="NZ_LWSG01000015.1"/>
</dbReference>
<keyword evidence="1" id="KW-1133">Transmembrane helix</keyword>
<comment type="caution">
    <text evidence="2">The sequence shown here is derived from an EMBL/GenBank/DDBJ whole genome shotgun (WGS) entry which is preliminary data.</text>
</comment>
<accession>A0A179SWX7</accession>
<protein>
    <submittedName>
        <fullName evidence="2">Uncharacterized protein</fullName>
    </submittedName>
</protein>
<keyword evidence="3" id="KW-1185">Reference proteome</keyword>
<name>A0A179SWX7_9BACI</name>
<sequence length="79" mass="8727">MSPYMMRNNIHRPYPGGRFFFGGPFVGGLLGGLVGSAIFRPRPPFYPPYPPYPYGGNPYGYGYGYGSSYGYPYGGGYPY</sequence>
<organism evidence="2 3">
    <name type="scientific">Metabacillus litoralis</name>
    <dbReference type="NCBI Taxonomy" id="152268"/>
    <lineage>
        <taxon>Bacteria</taxon>
        <taxon>Bacillati</taxon>
        <taxon>Bacillota</taxon>
        <taxon>Bacilli</taxon>
        <taxon>Bacillales</taxon>
        <taxon>Bacillaceae</taxon>
        <taxon>Metabacillus</taxon>
    </lineage>
</organism>
<evidence type="ECO:0000313" key="2">
    <source>
        <dbReference type="EMBL" id="OAS86135.1"/>
    </source>
</evidence>
<feature type="transmembrane region" description="Helical" evidence="1">
    <location>
        <begin position="20"/>
        <end position="39"/>
    </location>
</feature>
<evidence type="ECO:0000313" key="3">
    <source>
        <dbReference type="Proteomes" id="UP000078534"/>
    </source>
</evidence>
<dbReference type="AlphaFoldDB" id="A0A179SWX7"/>
<reference evidence="3" key="1">
    <citation type="submission" date="2016-04" db="EMBL/GenBank/DDBJ databases">
        <authorList>
            <person name="Lyu Z."/>
            <person name="Lyu W."/>
        </authorList>
    </citation>
    <scope>NUCLEOTIDE SEQUENCE [LARGE SCALE GENOMIC DNA]</scope>
    <source>
        <strain evidence="3">C44</strain>
    </source>
</reference>
<evidence type="ECO:0000256" key="1">
    <source>
        <dbReference type="SAM" id="Phobius"/>
    </source>
</evidence>
<gene>
    <name evidence="2" type="ORF">A6K24_22695</name>
</gene>
<keyword evidence="1" id="KW-0812">Transmembrane</keyword>
<proteinExistence type="predicted"/>
<dbReference type="STRING" id="152268.A6K24_22695"/>
<dbReference type="Proteomes" id="UP000078534">
    <property type="component" value="Unassembled WGS sequence"/>
</dbReference>
<dbReference type="EMBL" id="LWSG01000015">
    <property type="protein sequence ID" value="OAS86135.1"/>
    <property type="molecule type" value="Genomic_DNA"/>
</dbReference>